<accession>E3IZN5</accession>
<keyword evidence="4" id="KW-1185">Reference proteome</keyword>
<evidence type="ECO:0000259" key="2">
    <source>
        <dbReference type="PROSITE" id="PS51387"/>
    </source>
</evidence>
<dbReference type="GO" id="GO:0080049">
    <property type="term" value="F:L-gulono-1,4-lactone dehydrogenase activity"/>
    <property type="evidence" value="ECO:0007669"/>
    <property type="project" value="TreeGrafter"/>
</dbReference>
<dbReference type="PIRSF" id="PIRSF000136">
    <property type="entry name" value="LGO_GLO"/>
    <property type="match status" value="1"/>
</dbReference>
<dbReference type="Pfam" id="PF01565">
    <property type="entry name" value="FAD_binding_4"/>
    <property type="match status" value="1"/>
</dbReference>
<dbReference type="EMBL" id="CP002299">
    <property type="protein sequence ID" value="ADP83953.1"/>
    <property type="molecule type" value="Genomic_DNA"/>
</dbReference>
<dbReference type="InterPro" id="IPR010031">
    <property type="entry name" value="FAD_lactone_oxidase-like"/>
</dbReference>
<dbReference type="SUPFAM" id="SSF56176">
    <property type="entry name" value="FAD-binding/transporter-associated domain-like"/>
    <property type="match status" value="1"/>
</dbReference>
<dbReference type="STRING" id="298654.FraEuI1c_5969"/>
<dbReference type="GO" id="GO:0003885">
    <property type="term" value="F:D-arabinono-1,4-lactone oxidase activity"/>
    <property type="evidence" value="ECO:0007669"/>
    <property type="project" value="InterPro"/>
</dbReference>
<dbReference type="KEGG" id="fri:FraEuI1c_5969"/>
<dbReference type="Pfam" id="PF04030">
    <property type="entry name" value="ALO"/>
    <property type="match status" value="1"/>
</dbReference>
<dbReference type="InterPro" id="IPR006094">
    <property type="entry name" value="Oxid_FAD_bind_N"/>
</dbReference>
<dbReference type="InterPro" id="IPR016169">
    <property type="entry name" value="FAD-bd_PCMH_sub2"/>
</dbReference>
<dbReference type="GO" id="GO:0016020">
    <property type="term" value="C:membrane"/>
    <property type="evidence" value="ECO:0007669"/>
    <property type="project" value="InterPro"/>
</dbReference>
<dbReference type="AlphaFoldDB" id="E3IZN5"/>
<protein>
    <submittedName>
        <fullName evidence="3">FAD linked oxidase domain protein</fullName>
    </submittedName>
</protein>
<gene>
    <name evidence="3" type="ordered locus">FraEuI1c_5969</name>
</gene>
<evidence type="ECO:0000256" key="1">
    <source>
        <dbReference type="ARBA" id="ARBA00023002"/>
    </source>
</evidence>
<dbReference type="Proteomes" id="UP000002484">
    <property type="component" value="Chromosome"/>
</dbReference>
<dbReference type="InterPro" id="IPR016166">
    <property type="entry name" value="FAD-bd_PCMH"/>
</dbReference>
<feature type="domain" description="FAD-binding PCMH-type" evidence="2">
    <location>
        <begin position="13"/>
        <end position="175"/>
    </location>
</feature>
<dbReference type="Gene3D" id="3.30.70.2520">
    <property type="match status" value="1"/>
</dbReference>
<dbReference type="Gene3D" id="3.30.465.10">
    <property type="match status" value="1"/>
</dbReference>
<evidence type="ECO:0000313" key="4">
    <source>
        <dbReference type="Proteomes" id="UP000002484"/>
    </source>
</evidence>
<reference evidence="3 4" key="1">
    <citation type="submission" date="2010-10" db="EMBL/GenBank/DDBJ databases">
        <title>Complete sequence of Frankia sp. EuI1c.</title>
        <authorList>
            <consortium name="US DOE Joint Genome Institute"/>
            <person name="Lucas S."/>
            <person name="Copeland A."/>
            <person name="Lapidus A."/>
            <person name="Cheng J.-F."/>
            <person name="Bruce D."/>
            <person name="Goodwin L."/>
            <person name="Pitluck S."/>
            <person name="Chertkov O."/>
            <person name="Detter J.C."/>
            <person name="Han C."/>
            <person name="Tapia R."/>
            <person name="Land M."/>
            <person name="Hauser L."/>
            <person name="Jeffries C."/>
            <person name="Kyrpides N."/>
            <person name="Ivanova N."/>
            <person name="Mikhailova N."/>
            <person name="Beauchemin N."/>
            <person name="Sen A."/>
            <person name="Sur S.A."/>
            <person name="Gtari M."/>
            <person name="Wall L."/>
            <person name="Tisa L."/>
            <person name="Woyke T."/>
        </authorList>
    </citation>
    <scope>NUCLEOTIDE SEQUENCE [LARGE SCALE GENOMIC DNA]</scope>
    <source>
        <strain evidence="4">DSM 45817 / CECT 9037 / EuI1c</strain>
    </source>
</reference>
<organism evidence="3 4">
    <name type="scientific">Pseudofrankia inefficax (strain DSM 45817 / CECT 9037 / DDB 130130 / EuI1c)</name>
    <name type="common">Frankia inefficax</name>
    <dbReference type="NCBI Taxonomy" id="298654"/>
    <lineage>
        <taxon>Bacteria</taxon>
        <taxon>Bacillati</taxon>
        <taxon>Actinomycetota</taxon>
        <taxon>Actinomycetes</taxon>
        <taxon>Frankiales</taxon>
        <taxon>Frankiaceae</taxon>
        <taxon>Pseudofrankia</taxon>
    </lineage>
</organism>
<dbReference type="Gene3D" id="1.10.45.10">
    <property type="entry name" value="Vanillyl-alcohol Oxidase, Chain A, domain 4"/>
    <property type="match status" value="1"/>
</dbReference>
<dbReference type="HOGENOM" id="CLU_003896_4_2_11"/>
<dbReference type="InParanoid" id="E3IZN5"/>
<dbReference type="InterPro" id="IPR007173">
    <property type="entry name" value="ALO_C"/>
</dbReference>
<dbReference type="eggNOG" id="COG0277">
    <property type="taxonomic scope" value="Bacteria"/>
</dbReference>
<dbReference type="PANTHER" id="PTHR43762:SF1">
    <property type="entry name" value="D-ARABINONO-1,4-LACTONE OXIDASE"/>
    <property type="match status" value="1"/>
</dbReference>
<dbReference type="RefSeq" id="WP_013427071.1">
    <property type="nucleotide sequence ID" value="NC_014666.1"/>
</dbReference>
<sequence length="419" mass="44620">MRDAAAANWAGNVRFGAARVVAPESVGELQEIVAGSRKARALGTGHSFSRIADTDGTLIATARLPRRIQIDDGSVTVSGGIRYGDLARELAPNGWALRNLGSLPHISVAGACATGTHGSGDRNGSLATSVAALELVTASGELVSVRRGDEDFDGHVIALGALGVTVAVTLDLVPGFQVRQLVYEGLTRDTLLESVQEIFAASYSVSVFTGWDPESSQLWLKQRVDGPGDDGEPPAERFGARLATRPLHPVPGIDPTHTTQQLGVPGPWHERLPHFRLDFTPSAGDELQTEYFVAREHAAAAIEALFAIGAVVRPALQISEIRTVAADALWLSPAYRRDVMALHFTWISAEGTVMPAVAAVERALAPFDPVPHWGKVFALPPAAVRAGYPRAAEFLALAARRDPEAVFRNQYLDAYLPAA</sequence>
<dbReference type="InterPro" id="IPR016171">
    <property type="entry name" value="Vanillyl_alc_oxidase_C-sub2"/>
</dbReference>
<dbReference type="PANTHER" id="PTHR43762">
    <property type="entry name" value="L-GULONOLACTONE OXIDASE"/>
    <property type="match status" value="1"/>
</dbReference>
<proteinExistence type="predicted"/>
<dbReference type="Gene3D" id="3.30.70.2530">
    <property type="match status" value="1"/>
</dbReference>
<dbReference type="Gene3D" id="3.30.43.10">
    <property type="entry name" value="Uridine Diphospho-n-acetylenolpyruvylglucosamine Reductase, domain 2"/>
    <property type="match status" value="1"/>
</dbReference>
<name>E3IZN5_PSEI1</name>
<dbReference type="OrthoDB" id="9800184at2"/>
<keyword evidence="1" id="KW-0560">Oxidoreductase</keyword>
<dbReference type="PROSITE" id="PS51387">
    <property type="entry name" value="FAD_PCMH"/>
    <property type="match status" value="1"/>
</dbReference>
<dbReference type="InterPro" id="IPR016167">
    <property type="entry name" value="FAD-bd_PCMH_sub1"/>
</dbReference>
<dbReference type="InterPro" id="IPR036318">
    <property type="entry name" value="FAD-bd_PCMH-like_sf"/>
</dbReference>
<dbReference type="GO" id="GO:0071949">
    <property type="term" value="F:FAD binding"/>
    <property type="evidence" value="ECO:0007669"/>
    <property type="project" value="InterPro"/>
</dbReference>
<evidence type="ECO:0000313" key="3">
    <source>
        <dbReference type="EMBL" id="ADP83953.1"/>
    </source>
</evidence>